<sequence length="132" mass="15595">MLNKAPDNMDLRQYVVEKIKAPLRKAMVTLAKRYPEPTLENLVHPNSFILLALSEKFLEYEDNPSRIDMFRAIWRMFIAEYEHDSYYRHRIDWLVEEIANSDWKPRPLNHPDHCWKEPQPCGGGESIIKGGL</sequence>
<dbReference type="AlphaFoldDB" id="A0A6M3LAN8"/>
<name>A0A6M3LAN8_9ZZZZ</name>
<dbReference type="EMBL" id="MT143014">
    <property type="protein sequence ID" value="QJA91800.1"/>
    <property type="molecule type" value="Genomic_DNA"/>
</dbReference>
<accession>A0A6M3LAN8</accession>
<organism evidence="1">
    <name type="scientific">viral metagenome</name>
    <dbReference type="NCBI Taxonomy" id="1070528"/>
    <lineage>
        <taxon>unclassified sequences</taxon>
        <taxon>metagenomes</taxon>
        <taxon>organismal metagenomes</taxon>
    </lineage>
</organism>
<gene>
    <name evidence="1" type="ORF">MM415B03253_0007</name>
</gene>
<evidence type="ECO:0000313" key="1">
    <source>
        <dbReference type="EMBL" id="QJA91800.1"/>
    </source>
</evidence>
<protein>
    <submittedName>
        <fullName evidence="1">Uncharacterized protein</fullName>
    </submittedName>
</protein>
<reference evidence="1" key="1">
    <citation type="submission" date="2020-03" db="EMBL/GenBank/DDBJ databases">
        <title>The deep terrestrial virosphere.</title>
        <authorList>
            <person name="Holmfeldt K."/>
            <person name="Nilsson E."/>
            <person name="Simone D."/>
            <person name="Lopez-Fernandez M."/>
            <person name="Wu X."/>
            <person name="de Brujin I."/>
            <person name="Lundin D."/>
            <person name="Andersson A."/>
            <person name="Bertilsson S."/>
            <person name="Dopson M."/>
        </authorList>
    </citation>
    <scope>NUCLEOTIDE SEQUENCE</scope>
    <source>
        <strain evidence="1">MM415B03253</strain>
    </source>
</reference>
<proteinExistence type="predicted"/>